<feature type="domain" description="AB hydrolase-1" evidence="1">
    <location>
        <begin position="56"/>
        <end position="274"/>
    </location>
</feature>
<dbReference type="InterPro" id="IPR050228">
    <property type="entry name" value="Carboxylesterase_BioH"/>
</dbReference>
<dbReference type="InParanoid" id="K5WIA7"/>
<dbReference type="OrthoDB" id="408373at2759"/>
<dbReference type="InterPro" id="IPR029058">
    <property type="entry name" value="AB_hydrolase_fold"/>
</dbReference>
<dbReference type="KEGG" id="pco:PHACADRAFT_25221"/>
<protein>
    <recommendedName>
        <fullName evidence="1">AB hydrolase-1 domain-containing protein</fullName>
    </recommendedName>
</protein>
<evidence type="ECO:0000313" key="3">
    <source>
        <dbReference type="Proteomes" id="UP000008370"/>
    </source>
</evidence>
<name>K5WIA7_PHACS</name>
<dbReference type="HOGENOM" id="CLU_020336_11_0_1"/>
<dbReference type="Proteomes" id="UP000008370">
    <property type="component" value="Unassembled WGS sequence"/>
</dbReference>
<keyword evidence="3" id="KW-1185">Reference proteome</keyword>
<dbReference type="SUPFAM" id="SSF53474">
    <property type="entry name" value="alpha/beta-Hydrolases"/>
    <property type="match status" value="1"/>
</dbReference>
<dbReference type="InterPro" id="IPR000073">
    <property type="entry name" value="AB_hydrolase_1"/>
</dbReference>
<evidence type="ECO:0000259" key="1">
    <source>
        <dbReference type="Pfam" id="PF00561"/>
    </source>
</evidence>
<dbReference type="EMBL" id="JH930469">
    <property type="protein sequence ID" value="EKM59110.1"/>
    <property type="molecule type" value="Genomic_DNA"/>
</dbReference>
<dbReference type="PANTHER" id="PTHR43194:SF2">
    <property type="entry name" value="PEROXISOMAL MEMBRANE PROTEIN LPX1"/>
    <property type="match status" value="1"/>
</dbReference>
<gene>
    <name evidence="2" type="ORF">PHACADRAFT_25221</name>
</gene>
<dbReference type="PRINTS" id="PR00111">
    <property type="entry name" value="ABHYDROLASE"/>
</dbReference>
<reference evidence="2 3" key="1">
    <citation type="journal article" date="2012" name="BMC Genomics">
        <title>Comparative genomics of the white-rot fungi, Phanerochaete carnosa and P. chrysosporium, to elucidate the genetic basis of the distinct wood types they colonize.</title>
        <authorList>
            <person name="Suzuki H."/>
            <person name="MacDonald J."/>
            <person name="Syed K."/>
            <person name="Salamov A."/>
            <person name="Hori C."/>
            <person name="Aerts A."/>
            <person name="Henrissat B."/>
            <person name="Wiebenga A."/>
            <person name="vanKuyk P.A."/>
            <person name="Barry K."/>
            <person name="Lindquist E."/>
            <person name="LaButti K."/>
            <person name="Lapidus A."/>
            <person name="Lucas S."/>
            <person name="Coutinho P."/>
            <person name="Gong Y."/>
            <person name="Samejima M."/>
            <person name="Mahadevan R."/>
            <person name="Abou-Zaid M."/>
            <person name="de Vries R.P."/>
            <person name="Igarashi K."/>
            <person name="Yadav J.S."/>
            <person name="Grigoriev I.V."/>
            <person name="Master E.R."/>
        </authorList>
    </citation>
    <scope>NUCLEOTIDE SEQUENCE [LARGE SCALE GENOMIC DNA]</scope>
    <source>
        <strain evidence="2 3">HHB-10118-sp</strain>
    </source>
</reference>
<organism evidence="2 3">
    <name type="scientific">Phanerochaete carnosa (strain HHB-10118-sp)</name>
    <name type="common">White-rot fungus</name>
    <name type="synonym">Peniophora carnosa</name>
    <dbReference type="NCBI Taxonomy" id="650164"/>
    <lineage>
        <taxon>Eukaryota</taxon>
        <taxon>Fungi</taxon>
        <taxon>Dikarya</taxon>
        <taxon>Basidiomycota</taxon>
        <taxon>Agaricomycotina</taxon>
        <taxon>Agaricomycetes</taxon>
        <taxon>Polyporales</taxon>
        <taxon>Phanerochaetaceae</taxon>
        <taxon>Phanerochaete</taxon>
    </lineage>
</organism>
<evidence type="ECO:0000313" key="2">
    <source>
        <dbReference type="EMBL" id="EKM59110.1"/>
    </source>
</evidence>
<dbReference type="PANTHER" id="PTHR43194">
    <property type="entry name" value="HYDROLASE ALPHA/BETA FOLD FAMILY"/>
    <property type="match status" value="1"/>
</dbReference>
<dbReference type="GeneID" id="18915426"/>
<accession>K5WIA7</accession>
<dbReference type="Gene3D" id="3.40.50.1820">
    <property type="entry name" value="alpha/beta hydrolase"/>
    <property type="match status" value="1"/>
</dbReference>
<dbReference type="RefSeq" id="XP_007391306.1">
    <property type="nucleotide sequence ID" value="XM_007391244.1"/>
</dbReference>
<proteinExistence type="predicted"/>
<dbReference type="Pfam" id="PF00561">
    <property type="entry name" value="Abhydrolase_1"/>
    <property type="match status" value="1"/>
</dbReference>
<dbReference type="AlphaFoldDB" id="K5WIA7"/>
<sequence length="290" mass="32179">MAPFPVPAIYSMESLNKDSPIRQVYPEDIYPNGDYYPSPYGRVRYWIVGPEEGRKVVLIHGIACPSIVWKDVQAELVSNGFRVLMYDVYGRGYTEAPRLTCDPSLCIVQLALLMQYIRWNVADVVGFSMGGAIAASFAAMFPHLIDKNVVMLSAAGLIDTKESQPDSGQLPVHLRELQSQHLPGFNDILESSRKDGLITGANWAYKKLGKMTDKRFLIVHVSCYTFAAPSNPEIPVQGTADNIVPYSEAFKIHKLVPQAQLVPIEGASHYVPLEEGSREKFTAALVKFLS</sequence>